<evidence type="ECO:0000313" key="2">
    <source>
        <dbReference type="Proteomes" id="UP000324282"/>
    </source>
</evidence>
<sequence length="102" mass="10370">MGVQVAALGLGYSVIGALEQGGRPRSTLRRGPFVALGKQRGCRNKKAPPCGEAFASDSEQSGVVSGSGSGVLANTGHQPRLVLALGALHAPAFAERFALIEA</sequence>
<gene>
    <name evidence="1" type="ORF">A9A72_1231148</name>
</gene>
<name>A0A5S5BBB8_STUST</name>
<accession>A0A5S5BBB8</accession>
<dbReference type="Proteomes" id="UP000324282">
    <property type="component" value="Unassembled WGS sequence"/>
</dbReference>
<evidence type="ECO:0000313" key="1">
    <source>
        <dbReference type="EMBL" id="TYP64361.1"/>
    </source>
</evidence>
<comment type="caution">
    <text evidence="1">The sequence shown here is derived from an EMBL/GenBank/DDBJ whole genome shotgun (WGS) entry which is preliminary data.</text>
</comment>
<dbReference type="AlphaFoldDB" id="A0A5S5BBB8"/>
<proteinExistence type="predicted"/>
<dbReference type="EMBL" id="VNHQ01000013">
    <property type="protein sequence ID" value="TYP64361.1"/>
    <property type="molecule type" value="Genomic_DNA"/>
</dbReference>
<protein>
    <submittedName>
        <fullName evidence="1">Uncharacterized protein</fullName>
    </submittedName>
</protein>
<organism evidence="1 2">
    <name type="scientific">Stutzerimonas stutzeri</name>
    <name type="common">Pseudomonas stutzeri</name>
    <dbReference type="NCBI Taxonomy" id="316"/>
    <lineage>
        <taxon>Bacteria</taxon>
        <taxon>Pseudomonadati</taxon>
        <taxon>Pseudomonadota</taxon>
        <taxon>Gammaproteobacteria</taxon>
        <taxon>Pseudomonadales</taxon>
        <taxon>Pseudomonadaceae</taxon>
        <taxon>Stutzerimonas</taxon>
    </lineage>
</organism>
<reference evidence="1 2" key="1">
    <citation type="submission" date="2019-07" db="EMBL/GenBank/DDBJ databases">
        <title>Deep subsurface shale carbon reservoir microbial communities from Ohio and West Virginia, USA.</title>
        <authorList>
            <person name="Wrighton K."/>
        </authorList>
    </citation>
    <scope>NUCLEOTIDE SEQUENCE [LARGE SCALE GENOMIC DNA]</scope>
    <source>
        <strain evidence="1 2">NP_8Ht</strain>
    </source>
</reference>